<dbReference type="PANTHER" id="PTHR30531:SF12">
    <property type="entry name" value="FLAGELLAR BIOSYNTHETIC PROTEIN FLHB"/>
    <property type="match status" value="1"/>
</dbReference>
<comment type="function">
    <text evidence="12">Required for formation of the rod structure in the basal body of the flagellar apparatus. Together with FliI and FliH, may constitute the export apparatus of flagellin.</text>
</comment>
<feature type="transmembrane region" description="Helical" evidence="12">
    <location>
        <begin position="79"/>
        <end position="105"/>
    </location>
</feature>
<feature type="transmembrane region" description="Helical" evidence="12">
    <location>
        <begin position="191"/>
        <end position="209"/>
    </location>
</feature>
<comment type="similarity">
    <text evidence="2 12">Belongs to the type III secretion exporter family.</text>
</comment>
<feature type="transmembrane region" description="Helical" evidence="12">
    <location>
        <begin position="33"/>
        <end position="58"/>
    </location>
</feature>
<dbReference type="InterPro" id="IPR006135">
    <property type="entry name" value="T3SS_substrate_exporter"/>
</dbReference>
<evidence type="ECO:0000256" key="2">
    <source>
        <dbReference type="ARBA" id="ARBA00010690"/>
    </source>
</evidence>
<keyword evidence="6 12" id="KW-0812">Transmembrane</keyword>
<organism evidence="14 15">
    <name type="scientific">Liquorilactobacillus sucicola DSM 21376 = JCM 15457</name>
    <dbReference type="NCBI Taxonomy" id="1423806"/>
    <lineage>
        <taxon>Bacteria</taxon>
        <taxon>Bacillati</taxon>
        <taxon>Bacillota</taxon>
        <taxon>Bacilli</taxon>
        <taxon>Lactobacillales</taxon>
        <taxon>Lactobacillaceae</taxon>
        <taxon>Liquorilactobacillus</taxon>
    </lineage>
</organism>
<evidence type="ECO:0000256" key="5">
    <source>
        <dbReference type="ARBA" id="ARBA00022475"/>
    </source>
</evidence>
<dbReference type="AlphaFoldDB" id="A0A023CWU1"/>
<evidence type="ECO:0000256" key="10">
    <source>
        <dbReference type="ARBA" id="ARBA00023136"/>
    </source>
</evidence>
<evidence type="ECO:0000256" key="12">
    <source>
        <dbReference type="RuleBase" id="RU364091"/>
    </source>
</evidence>
<evidence type="ECO:0000256" key="9">
    <source>
        <dbReference type="ARBA" id="ARBA00022989"/>
    </source>
</evidence>
<reference evidence="14 15" key="1">
    <citation type="journal article" date="2015" name="Genome Announc.">
        <title>Expanding the biotechnology potential of lactobacilli through comparative genomics of 213 strains and associated genera.</title>
        <authorList>
            <person name="Sun Z."/>
            <person name="Harris H.M."/>
            <person name="McCann A."/>
            <person name="Guo C."/>
            <person name="Argimon S."/>
            <person name="Zhang W."/>
            <person name="Yang X."/>
            <person name="Jeffery I.B."/>
            <person name="Cooney J.C."/>
            <person name="Kagawa T.F."/>
            <person name="Liu W."/>
            <person name="Song Y."/>
            <person name="Salvetti E."/>
            <person name="Wrobel A."/>
            <person name="Rasinkangas P."/>
            <person name="Parkhill J."/>
            <person name="Rea M.C."/>
            <person name="O'Sullivan O."/>
            <person name="Ritari J."/>
            <person name="Douillard F.P."/>
            <person name="Paul Ross R."/>
            <person name="Yang R."/>
            <person name="Briner A.E."/>
            <person name="Felis G.E."/>
            <person name="de Vos W.M."/>
            <person name="Barrangou R."/>
            <person name="Klaenhammer T.R."/>
            <person name="Caufield P.W."/>
            <person name="Cui Y."/>
            <person name="Zhang H."/>
            <person name="O'Toole P.W."/>
        </authorList>
    </citation>
    <scope>NUCLEOTIDE SEQUENCE [LARGE SCALE GENOMIC DNA]</scope>
    <source>
        <strain evidence="14 15">DSM 21376</strain>
    </source>
</reference>
<dbReference type="OrthoDB" id="9807950at2"/>
<evidence type="ECO:0000256" key="8">
    <source>
        <dbReference type="ARBA" id="ARBA00022927"/>
    </source>
</evidence>
<evidence type="ECO:0000256" key="13">
    <source>
        <dbReference type="SAM" id="MobiDB-lite"/>
    </source>
</evidence>
<accession>A0A023CWU1</accession>
<keyword evidence="14" id="KW-0966">Cell projection</keyword>
<dbReference type="RefSeq" id="WP_034988394.1">
    <property type="nucleotide sequence ID" value="NZ_AYZF01000008.1"/>
</dbReference>
<proteinExistence type="inferred from homology"/>
<dbReference type="STRING" id="1423806.FD15_GL000409"/>
<feature type="region of interest" description="Disordered" evidence="13">
    <location>
        <begin position="1"/>
        <end position="23"/>
    </location>
</feature>
<protein>
    <recommendedName>
        <fullName evidence="3 12">Flagellar biosynthetic protein FlhB</fullName>
    </recommendedName>
</protein>
<keyword evidence="14" id="KW-0969">Cilium</keyword>
<dbReference type="Proteomes" id="UP000050961">
    <property type="component" value="Unassembled WGS sequence"/>
</dbReference>
<evidence type="ECO:0000256" key="11">
    <source>
        <dbReference type="ARBA" id="ARBA00023225"/>
    </source>
</evidence>
<dbReference type="InterPro" id="IPR006136">
    <property type="entry name" value="FlhB"/>
</dbReference>
<comment type="caution">
    <text evidence="14">The sequence shown here is derived from an EMBL/GenBank/DDBJ whole genome shotgun (WGS) entry which is preliminary data.</text>
</comment>
<dbReference type="GO" id="GO:0009306">
    <property type="term" value="P:protein secretion"/>
    <property type="evidence" value="ECO:0007669"/>
    <property type="project" value="InterPro"/>
</dbReference>
<name>A0A023CWU1_9LACO</name>
<keyword evidence="11 12" id="KW-1006">Bacterial flagellum protein export</keyword>
<sequence length="355" mass="40650">MGDKDGKTERPTAKRLKDARKRGEVPKSQELNAALALLVFAFIMVPSWEFVLNHFMPYMIQMIQQIGRFKVEYRDLSKVGIQAVLMIFFLCAPFMAISMALGYLANLVQVGLLFTTKPLKPDFKKINPLNGFKQMFGLRSLFNMTKTLAKFAIIAYLCYQKFMQAIPTLINLSSVGVGKILFFVLDFAKDLSLKIALLLLVLSLADYMYQRYTHIKNLRMTKQEIKEEFKQMEGDPKVKSQRKAKYQEMVRNAVSNVKKATVLITNPTHLALAIRYDPEKDEVPILLAKGADQLAQRMKAEARKEHVPMIENRPLAHALYKKVEPGQFVPVDMYESVAEIIALVYRLEEESKDKI</sequence>
<dbReference type="GO" id="GO:0044780">
    <property type="term" value="P:bacterial-type flagellum assembly"/>
    <property type="evidence" value="ECO:0007669"/>
    <property type="project" value="InterPro"/>
</dbReference>
<evidence type="ECO:0000256" key="7">
    <source>
        <dbReference type="ARBA" id="ARBA00022795"/>
    </source>
</evidence>
<dbReference type="NCBIfam" id="TIGR00328">
    <property type="entry name" value="flhB"/>
    <property type="match status" value="1"/>
</dbReference>
<keyword evidence="5 12" id="KW-1003">Cell membrane</keyword>
<dbReference type="InterPro" id="IPR029025">
    <property type="entry name" value="T3SS_substrate_exporter_C"/>
</dbReference>
<comment type="subcellular location">
    <subcellularLocation>
        <location evidence="1">Cell membrane</location>
        <topology evidence="1">Multi-pass membrane protein</topology>
    </subcellularLocation>
</comment>
<evidence type="ECO:0000313" key="14">
    <source>
        <dbReference type="EMBL" id="KRN06850.1"/>
    </source>
</evidence>
<feature type="transmembrane region" description="Helical" evidence="12">
    <location>
        <begin position="166"/>
        <end position="185"/>
    </location>
</feature>
<evidence type="ECO:0000256" key="4">
    <source>
        <dbReference type="ARBA" id="ARBA00022448"/>
    </source>
</evidence>
<keyword evidence="9 12" id="KW-1133">Transmembrane helix</keyword>
<evidence type="ECO:0000256" key="1">
    <source>
        <dbReference type="ARBA" id="ARBA00004651"/>
    </source>
</evidence>
<keyword evidence="10 12" id="KW-0472">Membrane</keyword>
<keyword evidence="14" id="KW-0282">Flagellum</keyword>
<keyword evidence="7 12" id="KW-1005">Bacterial flagellum biogenesis</keyword>
<dbReference type="PANTHER" id="PTHR30531">
    <property type="entry name" value="FLAGELLAR BIOSYNTHETIC PROTEIN FLHB"/>
    <property type="match status" value="1"/>
</dbReference>
<evidence type="ECO:0000256" key="3">
    <source>
        <dbReference type="ARBA" id="ARBA00021622"/>
    </source>
</evidence>
<keyword evidence="4 12" id="KW-0813">Transport</keyword>
<evidence type="ECO:0000256" key="6">
    <source>
        <dbReference type="ARBA" id="ARBA00022692"/>
    </source>
</evidence>
<dbReference type="Gene3D" id="6.10.250.2080">
    <property type="match status" value="1"/>
</dbReference>
<dbReference type="SUPFAM" id="SSF160544">
    <property type="entry name" value="EscU C-terminal domain-like"/>
    <property type="match status" value="1"/>
</dbReference>
<dbReference type="GO" id="GO:0005886">
    <property type="term" value="C:plasma membrane"/>
    <property type="evidence" value="ECO:0007669"/>
    <property type="project" value="UniProtKB-SubCell"/>
</dbReference>
<feature type="transmembrane region" description="Helical" evidence="12">
    <location>
        <begin position="141"/>
        <end position="159"/>
    </location>
</feature>
<dbReference type="PATRIC" id="fig|1423806.3.peg.417"/>
<keyword evidence="8 12" id="KW-0653">Protein transport</keyword>
<dbReference type="Gene3D" id="3.40.1690.10">
    <property type="entry name" value="secretion proteins EscU"/>
    <property type="match status" value="1"/>
</dbReference>
<dbReference type="PRINTS" id="PR00950">
    <property type="entry name" value="TYPE3IMSPROT"/>
</dbReference>
<dbReference type="EMBL" id="AYZF01000008">
    <property type="protein sequence ID" value="KRN06850.1"/>
    <property type="molecule type" value="Genomic_DNA"/>
</dbReference>
<dbReference type="Pfam" id="PF01312">
    <property type="entry name" value="Bac_export_2"/>
    <property type="match status" value="1"/>
</dbReference>
<dbReference type="eggNOG" id="COG1377">
    <property type="taxonomic scope" value="Bacteria"/>
</dbReference>
<keyword evidence="15" id="KW-1185">Reference proteome</keyword>
<evidence type="ECO:0000313" key="15">
    <source>
        <dbReference type="Proteomes" id="UP000050961"/>
    </source>
</evidence>
<gene>
    <name evidence="12" type="primary">flhB</name>
    <name evidence="14" type="ORF">FD15_GL000409</name>
</gene>